<feature type="compositionally biased region" description="Low complexity" evidence="12">
    <location>
        <begin position="92"/>
        <end position="109"/>
    </location>
</feature>
<dbReference type="AlphaFoldDB" id="A0A1W6ZUD8"/>
<keyword evidence="14" id="KW-1185">Reference proteome</keyword>
<evidence type="ECO:0000256" key="4">
    <source>
        <dbReference type="ARBA" id="ARBA00022692"/>
    </source>
</evidence>
<dbReference type="Proteomes" id="UP000194137">
    <property type="component" value="Chromosome"/>
</dbReference>
<keyword evidence="6 11" id="KW-0798">TonB box</keyword>
<dbReference type="STRING" id="1235591.CAK95_19310"/>
<dbReference type="GO" id="GO:0009279">
    <property type="term" value="C:cell outer membrane"/>
    <property type="evidence" value="ECO:0007669"/>
    <property type="project" value="UniProtKB-SubCell"/>
</dbReference>
<evidence type="ECO:0000256" key="9">
    <source>
        <dbReference type="ARBA" id="ARBA00023237"/>
    </source>
</evidence>
<dbReference type="KEGG" id="psin:CAK95_19310"/>
<keyword evidence="3 10" id="KW-1134">Transmembrane beta strand</keyword>
<dbReference type="PROSITE" id="PS52016">
    <property type="entry name" value="TONB_DEPENDENT_REC_3"/>
    <property type="match status" value="1"/>
</dbReference>
<dbReference type="GO" id="GO:0015344">
    <property type="term" value="F:siderophore uptake transmembrane transporter activity"/>
    <property type="evidence" value="ECO:0007669"/>
    <property type="project" value="TreeGrafter"/>
</dbReference>
<protein>
    <submittedName>
        <fullName evidence="13">Uncharacterized protein</fullName>
    </submittedName>
</protein>
<keyword evidence="5" id="KW-0732">Signal</keyword>
<dbReference type="Pfam" id="PF07715">
    <property type="entry name" value="Plug"/>
    <property type="match status" value="1"/>
</dbReference>
<keyword evidence="7 10" id="KW-0472">Membrane</keyword>
<dbReference type="InterPro" id="IPR039426">
    <property type="entry name" value="TonB-dep_rcpt-like"/>
</dbReference>
<evidence type="ECO:0000256" key="8">
    <source>
        <dbReference type="ARBA" id="ARBA00023170"/>
    </source>
</evidence>
<evidence type="ECO:0000256" key="7">
    <source>
        <dbReference type="ARBA" id="ARBA00023136"/>
    </source>
</evidence>
<reference evidence="13 14" key="1">
    <citation type="submission" date="2017-05" db="EMBL/GenBank/DDBJ databases">
        <title>Full genome sequence of Pseudorhodoplanes sinuspersici.</title>
        <authorList>
            <person name="Dastgheib S.M.M."/>
            <person name="Shavandi M."/>
            <person name="Tirandaz H."/>
        </authorList>
    </citation>
    <scope>NUCLEOTIDE SEQUENCE [LARGE SCALE GENOMIC DNA]</scope>
    <source>
        <strain evidence="13 14">RIPI110</strain>
    </source>
</reference>
<dbReference type="InterPro" id="IPR037066">
    <property type="entry name" value="Plug_dom_sf"/>
</dbReference>
<evidence type="ECO:0000313" key="13">
    <source>
        <dbReference type="EMBL" id="ARQ01004.1"/>
    </source>
</evidence>
<evidence type="ECO:0000256" key="1">
    <source>
        <dbReference type="ARBA" id="ARBA00004571"/>
    </source>
</evidence>
<evidence type="ECO:0000256" key="2">
    <source>
        <dbReference type="ARBA" id="ARBA00022448"/>
    </source>
</evidence>
<keyword evidence="9 10" id="KW-0998">Cell outer membrane</keyword>
<dbReference type="SUPFAM" id="SSF56935">
    <property type="entry name" value="Porins"/>
    <property type="match status" value="1"/>
</dbReference>
<evidence type="ECO:0000313" key="14">
    <source>
        <dbReference type="Proteomes" id="UP000194137"/>
    </source>
</evidence>
<keyword evidence="4 10" id="KW-0812">Transmembrane</keyword>
<dbReference type="InterPro" id="IPR012910">
    <property type="entry name" value="Plug_dom"/>
</dbReference>
<evidence type="ECO:0000256" key="10">
    <source>
        <dbReference type="PROSITE-ProRule" id="PRU01360"/>
    </source>
</evidence>
<comment type="subcellular location">
    <subcellularLocation>
        <location evidence="1 10">Cell outer membrane</location>
        <topology evidence="1 10">Multi-pass membrane protein</topology>
    </subcellularLocation>
</comment>
<evidence type="ECO:0000256" key="6">
    <source>
        <dbReference type="ARBA" id="ARBA00023077"/>
    </source>
</evidence>
<dbReference type="InterPro" id="IPR036942">
    <property type="entry name" value="Beta-barrel_TonB_sf"/>
</dbReference>
<gene>
    <name evidence="13" type="ORF">CAK95_19310</name>
</gene>
<evidence type="ECO:0000256" key="3">
    <source>
        <dbReference type="ARBA" id="ARBA00022452"/>
    </source>
</evidence>
<feature type="region of interest" description="Disordered" evidence="12">
    <location>
        <begin position="80"/>
        <end position="131"/>
    </location>
</feature>
<dbReference type="PANTHER" id="PTHR30069">
    <property type="entry name" value="TONB-DEPENDENT OUTER MEMBRANE RECEPTOR"/>
    <property type="match status" value="1"/>
</dbReference>
<accession>A0A1W6ZUD8</accession>
<dbReference type="Gene3D" id="2.170.130.10">
    <property type="entry name" value="TonB-dependent receptor, plug domain"/>
    <property type="match status" value="1"/>
</dbReference>
<evidence type="ECO:0000256" key="12">
    <source>
        <dbReference type="SAM" id="MobiDB-lite"/>
    </source>
</evidence>
<organism evidence="13 14">
    <name type="scientific">Pseudorhodoplanes sinuspersici</name>
    <dbReference type="NCBI Taxonomy" id="1235591"/>
    <lineage>
        <taxon>Bacteria</taxon>
        <taxon>Pseudomonadati</taxon>
        <taxon>Pseudomonadota</taxon>
        <taxon>Alphaproteobacteria</taxon>
        <taxon>Hyphomicrobiales</taxon>
        <taxon>Pseudorhodoplanes</taxon>
    </lineage>
</organism>
<dbReference type="GO" id="GO:0044718">
    <property type="term" value="P:siderophore transmembrane transport"/>
    <property type="evidence" value="ECO:0007669"/>
    <property type="project" value="TreeGrafter"/>
</dbReference>
<dbReference type="EMBL" id="CP021112">
    <property type="protein sequence ID" value="ARQ01004.1"/>
    <property type="molecule type" value="Genomic_DNA"/>
</dbReference>
<sequence length="802" mass="87498">MSVRFSNAAVWYSSPRDSQAKNGSLRLDSRAGHGGSLRAAWLSGAAAILAVTGAYGQDAPPDTGPDNTVLLETITVTSPRQRAAVPVRPVAGSGSPISSDSTPSTVASSNPPSFEAQQQRFERRPGAETVVSVTEREPGKLTNLGDIFQETPGVFISESGTFISMRGSDIANEGSRNGRGIRAYLDGFPLGRTEAGFTNALIDPLATDYVEVYRGGNSLRYGALATGGALNFVSKTGRSAPGTGLTVFGGSFGTLQTQIENGGVRGPFDWYLQGNLFEKDGYQIHTSQQDYRFSGNVGWNITPNIESRTFFAVGKTNLDMGDSVPLDQLETQRRGAVGWATQYNARLDFEYQRLANRTTIHDGNTTYELGSYFLNTGLDHLPVPMAGIIDYGWRDMGLSGRVEHKTSLAGLPTELVAGLRIGYTEGDFDRFQHLNQGTAKGRQIYDWAFSSWLVESYAESAIEILPRVRLFTGLQGVFTTRDLDDQYRGGAVATVPPIPGSIPQPGRVNALLGYERDFQALNPKFGVNLEHTRNHFVFANVTRSFEVPSGADFANIFAVDRGLGRIPQLDAQSAWTWETGVRGGWERFKYDITFYHMRLHNEILTRCATEIGAGCTSSNTVAFNADHTIHNGFELGVKTLPFVNVFKDGDSVFANVVWNYTDFRFDDDPVFGNNRLPVIPEHQLYSELGYRHPSGFFGSVNLRYLSDRSTTFDGSGGDAFVVPGYTLLGAKVGWQAPDKSWSVFVEGRNLSDVVYAADFAPSPTVPVTQNPGRPPFTFTPTRSPMVKPGEGRAVYAGLSVRF</sequence>
<dbReference type="PANTHER" id="PTHR30069:SF29">
    <property type="entry name" value="HEMOGLOBIN AND HEMOGLOBIN-HAPTOGLOBIN-BINDING PROTEIN 1-RELATED"/>
    <property type="match status" value="1"/>
</dbReference>
<dbReference type="OrthoDB" id="9760620at2"/>
<dbReference type="Gene3D" id="2.40.170.20">
    <property type="entry name" value="TonB-dependent receptor, beta-barrel domain"/>
    <property type="match status" value="1"/>
</dbReference>
<evidence type="ECO:0000256" key="5">
    <source>
        <dbReference type="ARBA" id="ARBA00022729"/>
    </source>
</evidence>
<keyword evidence="8" id="KW-0675">Receptor</keyword>
<dbReference type="InterPro" id="IPR000531">
    <property type="entry name" value="Beta-barrel_TonB"/>
</dbReference>
<keyword evidence="2 10" id="KW-0813">Transport</keyword>
<proteinExistence type="inferred from homology"/>
<name>A0A1W6ZUD8_9HYPH</name>
<comment type="similarity">
    <text evidence="10 11">Belongs to the TonB-dependent receptor family.</text>
</comment>
<feature type="compositionally biased region" description="Polar residues" evidence="12">
    <location>
        <begin position="110"/>
        <end position="119"/>
    </location>
</feature>
<evidence type="ECO:0000256" key="11">
    <source>
        <dbReference type="RuleBase" id="RU003357"/>
    </source>
</evidence>
<dbReference type="Pfam" id="PF00593">
    <property type="entry name" value="TonB_dep_Rec_b-barrel"/>
    <property type="match status" value="1"/>
</dbReference>